<evidence type="ECO:0000313" key="3">
    <source>
        <dbReference type="Proteomes" id="UP000001935"/>
    </source>
</evidence>
<proteinExistence type="predicted"/>
<dbReference type="AlphaFoldDB" id="Q2IPP2"/>
<evidence type="ECO:0000313" key="2">
    <source>
        <dbReference type="EMBL" id="ABC80771.1"/>
    </source>
</evidence>
<name>Q2IPP2_ANADE</name>
<feature type="region of interest" description="Disordered" evidence="1">
    <location>
        <begin position="1"/>
        <end position="21"/>
    </location>
</feature>
<dbReference type="Proteomes" id="UP000001935">
    <property type="component" value="Chromosome"/>
</dbReference>
<dbReference type="Pfam" id="PF09965">
    <property type="entry name" value="DUF2199"/>
    <property type="match status" value="1"/>
</dbReference>
<dbReference type="EMBL" id="CP000251">
    <property type="protein sequence ID" value="ABC80771.1"/>
    <property type="molecule type" value="Genomic_DNA"/>
</dbReference>
<dbReference type="KEGG" id="ade:Adeh_0996"/>
<accession>Q2IPP2</accession>
<evidence type="ECO:0000256" key="1">
    <source>
        <dbReference type="SAM" id="MobiDB-lite"/>
    </source>
</evidence>
<protein>
    <recommendedName>
        <fullName evidence="4">DUF2314 domain-containing protein</fullName>
    </recommendedName>
</protein>
<organism evidence="2 3">
    <name type="scientific">Anaeromyxobacter dehalogenans (strain 2CP-C)</name>
    <dbReference type="NCBI Taxonomy" id="290397"/>
    <lineage>
        <taxon>Bacteria</taxon>
        <taxon>Pseudomonadati</taxon>
        <taxon>Myxococcota</taxon>
        <taxon>Myxococcia</taxon>
        <taxon>Myxococcales</taxon>
        <taxon>Cystobacterineae</taxon>
        <taxon>Anaeromyxobacteraceae</taxon>
        <taxon>Anaeromyxobacter</taxon>
    </lineage>
</organism>
<dbReference type="HOGENOM" id="CLU_887523_0_0_7"/>
<dbReference type="eggNOG" id="COG4899">
    <property type="taxonomic scope" value="Bacteria"/>
</dbReference>
<reference evidence="2" key="1">
    <citation type="submission" date="2006-01" db="EMBL/GenBank/DDBJ databases">
        <title>Complete sequence of Anaeromyxobacter dehalogenans 2CP-C.</title>
        <authorList>
            <consortium name="US DOE Joint Genome Institute"/>
            <person name="Copeland A."/>
            <person name="Lucas S."/>
            <person name="Lapidus A."/>
            <person name="Barry K."/>
            <person name="Detter J.C."/>
            <person name="Glavina T."/>
            <person name="Hammon N."/>
            <person name="Israni S."/>
            <person name="Pitluck S."/>
            <person name="Brettin T."/>
            <person name="Bruce D."/>
            <person name="Han C."/>
            <person name="Tapia R."/>
            <person name="Gilna P."/>
            <person name="Kiss H."/>
            <person name="Schmutz J."/>
            <person name="Larimer F."/>
            <person name="Land M."/>
            <person name="Kyrpides N."/>
            <person name="Anderson I."/>
            <person name="Sanford R.A."/>
            <person name="Ritalahti K.M."/>
            <person name="Thomas H.S."/>
            <person name="Kirby J.R."/>
            <person name="Zhulin I.B."/>
            <person name="Loeffler F.E."/>
            <person name="Richardson P."/>
        </authorList>
    </citation>
    <scope>NUCLEOTIDE SEQUENCE</scope>
    <source>
        <strain evidence="2">2CP-C</strain>
    </source>
</reference>
<sequence length="313" mass="34227">MGRGRCDQCGEEHEELEPAFRRPDAVFAVPEEERADRVRESDDLASIDGEAFFIRCVAPIPVRGREEPYRWGFWVKVARDDFEAYRRTFDGGAPPDHPGFRGTLANQSHVLPPTLGLEVHVHLGRGRQRPSLMLLDGSHVLTRAQEIGVVPAVIRAWSEQCAHGTLAAPPDASEPERAATLEEEGWRLLRPGEVGREAEALAAPPAPGDLVKASFAFVAAGPHGELTERTEHMWVQLDAVREDGWWGGALDDQPFVPGPLAAGTRVWLRAEHVLAFRSGAPGAPGARAGGGDPAPARRVSSLRRWLRRVRGDA</sequence>
<feature type="region of interest" description="Disordered" evidence="1">
    <location>
        <begin position="279"/>
        <end position="298"/>
    </location>
</feature>
<dbReference type="InterPro" id="IPR018697">
    <property type="entry name" value="DUF2199"/>
</dbReference>
<gene>
    <name evidence="2" type="ordered locus">Adeh_0996</name>
</gene>
<dbReference type="OrthoDB" id="4404538at2"/>
<evidence type="ECO:0008006" key="4">
    <source>
        <dbReference type="Google" id="ProtNLM"/>
    </source>
</evidence>
<dbReference type="eggNOG" id="COG0456">
    <property type="taxonomic scope" value="Bacteria"/>
</dbReference>
<dbReference type="RefSeq" id="WP_011420054.1">
    <property type="nucleotide sequence ID" value="NC_007760.1"/>
</dbReference>